<dbReference type="InterPro" id="IPR011006">
    <property type="entry name" value="CheY-like_superfamily"/>
</dbReference>
<dbReference type="SUPFAM" id="SSF53167">
    <property type="entry name" value="Purine and uridine phosphorylases"/>
    <property type="match status" value="1"/>
</dbReference>
<evidence type="ECO:0000259" key="1">
    <source>
        <dbReference type="Pfam" id="PF01048"/>
    </source>
</evidence>
<dbReference type="GO" id="GO:0008930">
    <property type="term" value="F:methylthioadenosine nucleosidase activity"/>
    <property type="evidence" value="ECO:0007669"/>
    <property type="project" value="TreeGrafter"/>
</dbReference>
<dbReference type="Pfam" id="PF01048">
    <property type="entry name" value="PNP_UDP_1"/>
    <property type="match status" value="1"/>
</dbReference>
<dbReference type="GO" id="GO:0008782">
    <property type="term" value="F:adenosylhomocysteine nucleosidase activity"/>
    <property type="evidence" value="ECO:0007669"/>
    <property type="project" value="TreeGrafter"/>
</dbReference>
<dbReference type="PANTHER" id="PTHR46832:SF1">
    <property type="entry name" value="5'-METHYLTHIOADENOSINE_S-ADENOSYLHOMOCYSTEINE NUCLEOSIDASE"/>
    <property type="match status" value="1"/>
</dbReference>
<name>A0A432LMQ4_9BACT</name>
<dbReference type="InterPro" id="IPR000845">
    <property type="entry name" value="Nucleoside_phosphorylase_d"/>
</dbReference>
<accession>A0A432LMQ4</accession>
<dbReference type="GO" id="GO:0009116">
    <property type="term" value="P:nucleoside metabolic process"/>
    <property type="evidence" value="ECO:0007669"/>
    <property type="project" value="InterPro"/>
</dbReference>
<dbReference type="InterPro" id="IPR035994">
    <property type="entry name" value="Nucleoside_phosphorylase_sf"/>
</dbReference>
<evidence type="ECO:0000313" key="3">
    <source>
        <dbReference type="Proteomes" id="UP000278983"/>
    </source>
</evidence>
<keyword evidence="3" id="KW-1185">Reference proteome</keyword>
<evidence type="ECO:0000313" key="2">
    <source>
        <dbReference type="EMBL" id="RUL60090.1"/>
    </source>
</evidence>
<dbReference type="Gene3D" id="3.40.50.1580">
    <property type="entry name" value="Nucleoside phosphorylase domain"/>
    <property type="match status" value="1"/>
</dbReference>
<dbReference type="PANTHER" id="PTHR46832">
    <property type="entry name" value="5'-METHYLTHIOADENOSINE/S-ADENOSYLHOMOCYSTEINE NUCLEOSIDASE"/>
    <property type="match status" value="1"/>
</dbReference>
<dbReference type="Gene3D" id="3.40.50.2300">
    <property type="match status" value="1"/>
</dbReference>
<dbReference type="GO" id="GO:0019284">
    <property type="term" value="P:L-methionine salvage from S-adenosylmethionine"/>
    <property type="evidence" value="ECO:0007669"/>
    <property type="project" value="TreeGrafter"/>
</dbReference>
<organism evidence="2 3">
    <name type="scientific">Prevotella koreensis</name>
    <dbReference type="NCBI Taxonomy" id="2490854"/>
    <lineage>
        <taxon>Bacteria</taxon>
        <taxon>Pseudomonadati</taxon>
        <taxon>Bacteroidota</taxon>
        <taxon>Bacteroidia</taxon>
        <taxon>Bacteroidales</taxon>
        <taxon>Prevotellaceae</taxon>
        <taxon>Prevotella</taxon>
    </lineage>
</organism>
<dbReference type="AlphaFoldDB" id="A0A432LMQ4"/>
<dbReference type="GO" id="GO:0005829">
    <property type="term" value="C:cytosol"/>
    <property type="evidence" value="ECO:0007669"/>
    <property type="project" value="TreeGrafter"/>
</dbReference>
<dbReference type="EMBL" id="RYYU01000001">
    <property type="protein sequence ID" value="RUL60090.1"/>
    <property type="molecule type" value="Genomic_DNA"/>
</dbReference>
<comment type="caution">
    <text evidence="2">The sequence shown here is derived from an EMBL/GenBank/DDBJ whole genome shotgun (WGS) entry which is preliminary data.</text>
</comment>
<dbReference type="Proteomes" id="UP000278983">
    <property type="component" value="Unassembled WGS sequence"/>
</dbReference>
<dbReference type="SUPFAM" id="SSF52172">
    <property type="entry name" value="CheY-like"/>
    <property type="match status" value="1"/>
</dbReference>
<feature type="domain" description="Nucleoside phosphorylase" evidence="1">
    <location>
        <begin position="155"/>
        <end position="391"/>
    </location>
</feature>
<protein>
    <recommendedName>
        <fullName evidence="1">Nucleoside phosphorylase domain-containing protein</fullName>
    </recommendedName>
</protein>
<gene>
    <name evidence="2" type="ORF">EHV08_10280</name>
</gene>
<reference evidence="2 3" key="1">
    <citation type="submission" date="2018-12" db="EMBL/GenBank/DDBJ databases">
        <title>Genome sequencing of Prevotella sp. KCOM 3155 (= JS262).</title>
        <authorList>
            <person name="Kook J.-K."/>
            <person name="Park S.-N."/>
            <person name="Lim Y.K."/>
        </authorList>
    </citation>
    <scope>NUCLEOTIDE SEQUENCE [LARGE SCALE GENOMIC DNA]</scope>
    <source>
        <strain evidence="2 3">KCOM 3155</strain>
    </source>
</reference>
<sequence length="412" mass="46965">MIRILIMDDDTDKTTRIKSVLTGMCMVNADNIEIARSLNSGRQKLSKNLYDLLLLDLVLPVSDNDPIEPGKSEDFINELYRIGRFKKPIYVIGLSQYEDKVVANTGKYEKKLWKLIHYDLQKDDWEQILQNAVESIVSTKEQLLTSLHNKNKYNVGIICALSEEFEQMKIASGLDWKKVAIEGISNDFFEADLRTELGHTLKIIAGRNNMPGMQATSVMASCMFSLFNIETLFMTGICAGFKKEGIDSIDFGDIFIAESEYDYGSGKLCESADGTFFKKNPKMLECDFDLKGKMNTFMEERHPENLISRVLDTKNLNLMKKNPSIHFKPGACGSYVVANKGFMRDLLKENQKLRGLDMEGYGLYMTAHILGKKCMMIKSISDFADSDKGDTYHKMCSYSSAWFLFEFLKYTY</sequence>
<proteinExistence type="predicted"/>